<feature type="domain" description="2Fe-2S ferredoxin-type" evidence="9">
    <location>
        <begin position="282"/>
        <end position="372"/>
    </location>
</feature>
<feature type="domain" description="FAD-binding FR-type" evidence="10">
    <location>
        <begin position="17"/>
        <end position="121"/>
    </location>
</feature>
<evidence type="ECO:0000256" key="7">
    <source>
        <dbReference type="ARBA" id="ARBA00023004"/>
    </source>
</evidence>
<dbReference type="Pfam" id="PF00111">
    <property type="entry name" value="Fer2"/>
    <property type="match status" value="1"/>
</dbReference>
<dbReference type="EMBL" id="FQWS01000001">
    <property type="protein sequence ID" value="SHH01969.1"/>
    <property type="molecule type" value="Genomic_DNA"/>
</dbReference>
<dbReference type="GO" id="GO:0050660">
    <property type="term" value="F:flavin adenine dinucleotide binding"/>
    <property type="evidence" value="ECO:0007669"/>
    <property type="project" value="TreeGrafter"/>
</dbReference>
<dbReference type="PROSITE" id="PS51384">
    <property type="entry name" value="FAD_FR"/>
    <property type="match status" value="1"/>
</dbReference>
<dbReference type="CDD" id="cd06214">
    <property type="entry name" value="PA_degradation_oxidoreductase_like"/>
    <property type="match status" value="1"/>
</dbReference>
<reference evidence="12" key="1">
    <citation type="submission" date="2016-11" db="EMBL/GenBank/DDBJ databases">
        <authorList>
            <person name="Varghese N."/>
            <person name="Submissions S."/>
        </authorList>
    </citation>
    <scope>NUCLEOTIDE SEQUENCE [LARGE SCALE GENOMIC DNA]</scope>
    <source>
        <strain evidence="12">DSM 25330</strain>
    </source>
</reference>
<dbReference type="InterPro" id="IPR001041">
    <property type="entry name" value="2Fe-2S_ferredoxin-type"/>
</dbReference>
<dbReference type="SUPFAM" id="SSF52343">
    <property type="entry name" value="Ferredoxin reductase-like, C-terminal NADP-linked domain"/>
    <property type="match status" value="1"/>
</dbReference>
<dbReference type="InterPro" id="IPR008333">
    <property type="entry name" value="Cbr1-like_FAD-bd_dom"/>
</dbReference>
<dbReference type="InterPro" id="IPR001433">
    <property type="entry name" value="OxRdtase_FAD/NAD-bd"/>
</dbReference>
<dbReference type="GO" id="GO:0046872">
    <property type="term" value="F:metal ion binding"/>
    <property type="evidence" value="ECO:0007669"/>
    <property type="project" value="UniProtKB-KW"/>
</dbReference>
<dbReference type="PRINTS" id="PR00406">
    <property type="entry name" value="CYTB5RDTASE"/>
</dbReference>
<dbReference type="InterPro" id="IPR017938">
    <property type="entry name" value="Riboflavin_synthase-like_b-brl"/>
</dbReference>
<organism evidence="11 12">
    <name type="scientific">Winogradskyella jejuensis</name>
    <dbReference type="NCBI Taxonomy" id="1089305"/>
    <lineage>
        <taxon>Bacteria</taxon>
        <taxon>Pseudomonadati</taxon>
        <taxon>Bacteroidota</taxon>
        <taxon>Flavobacteriia</taxon>
        <taxon>Flavobacteriales</taxon>
        <taxon>Flavobacteriaceae</taxon>
        <taxon>Winogradskyella</taxon>
    </lineage>
</organism>
<dbReference type="SUPFAM" id="SSF63380">
    <property type="entry name" value="Riboflavin synthase domain-like"/>
    <property type="match status" value="1"/>
</dbReference>
<dbReference type="Pfam" id="PF00175">
    <property type="entry name" value="NAD_binding_1"/>
    <property type="match status" value="1"/>
</dbReference>
<keyword evidence="7" id="KW-0408">Iron</keyword>
<dbReference type="CDD" id="cd00207">
    <property type="entry name" value="fer2"/>
    <property type="match status" value="1"/>
</dbReference>
<keyword evidence="12" id="KW-1185">Reference proteome</keyword>
<dbReference type="InterPro" id="IPR006058">
    <property type="entry name" value="2Fe2S_fd_BS"/>
</dbReference>
<dbReference type="STRING" id="1089305.SAMN05444148_1510"/>
<evidence type="ECO:0000256" key="5">
    <source>
        <dbReference type="ARBA" id="ARBA00022827"/>
    </source>
</evidence>
<dbReference type="GO" id="GO:0016491">
    <property type="term" value="F:oxidoreductase activity"/>
    <property type="evidence" value="ECO:0007669"/>
    <property type="project" value="UniProtKB-KW"/>
</dbReference>
<accession>A0A1M5PKC4</accession>
<dbReference type="InterPro" id="IPR017927">
    <property type="entry name" value="FAD-bd_FR_type"/>
</dbReference>
<evidence type="ECO:0000256" key="2">
    <source>
        <dbReference type="ARBA" id="ARBA00022630"/>
    </source>
</evidence>
<dbReference type="Pfam" id="PF00970">
    <property type="entry name" value="FAD_binding_6"/>
    <property type="match status" value="1"/>
</dbReference>
<dbReference type="PROSITE" id="PS51085">
    <property type="entry name" value="2FE2S_FER_2"/>
    <property type="match status" value="1"/>
</dbReference>
<dbReference type="InterPro" id="IPR036010">
    <property type="entry name" value="2Fe-2S_ferredoxin-like_sf"/>
</dbReference>
<keyword evidence="2" id="KW-0285">Flavoprotein</keyword>
<sequence>MYRKLTVVSFVFEFKMVEFHKLEIKDIYKETEDTSVITFNVPAELQNDFDFQQGQHLTLKANIKGEDLRRSYSLCSSPIDKKWQVAVKQIPGGKFSTYINEELKQGETLEVMAPSGAFGVKVNPKEAKNYLFFAAGSGITPVLSMIKTHLASEPNSTCKLFYVNKTAKSIIFKEELEQLRNTYFGRLEIYYFLTKERRDIELFNGRFDDEKMKVLTSTFIDMPDTNEVFLCGPEQMVKYVSQYLIDAGLPKELVHYELFVTGLSEEDIKRAERLAKQDVEGTEVVIVDGGKEFLFTMTKEFDNILDAALNAGADLPFACKGGVCSTCKCEVKEGAVEMKINYALDEKEVSQNLVLSCQAVPTTDKVVVDFDV</sequence>
<keyword evidence="4" id="KW-0479">Metal-binding</keyword>
<evidence type="ECO:0000256" key="8">
    <source>
        <dbReference type="ARBA" id="ARBA00023014"/>
    </source>
</evidence>
<gene>
    <name evidence="11" type="ORF">SAMN05444148_1510</name>
</gene>
<name>A0A1M5PKC4_9FLAO</name>
<dbReference type="Proteomes" id="UP000184522">
    <property type="component" value="Unassembled WGS sequence"/>
</dbReference>
<evidence type="ECO:0000313" key="12">
    <source>
        <dbReference type="Proteomes" id="UP000184522"/>
    </source>
</evidence>
<keyword evidence="5" id="KW-0274">FAD</keyword>
<dbReference type="PANTHER" id="PTHR47354">
    <property type="entry name" value="NADH OXIDOREDUCTASE HCR"/>
    <property type="match status" value="1"/>
</dbReference>
<dbReference type="InterPro" id="IPR012675">
    <property type="entry name" value="Beta-grasp_dom_sf"/>
</dbReference>
<comment type="cofactor">
    <cofactor evidence="1">
        <name>FAD</name>
        <dbReference type="ChEBI" id="CHEBI:57692"/>
    </cofactor>
</comment>
<keyword evidence="3" id="KW-0001">2Fe-2S</keyword>
<dbReference type="SUPFAM" id="SSF54292">
    <property type="entry name" value="2Fe-2S ferredoxin-like"/>
    <property type="match status" value="1"/>
</dbReference>
<evidence type="ECO:0000256" key="3">
    <source>
        <dbReference type="ARBA" id="ARBA00022714"/>
    </source>
</evidence>
<evidence type="ECO:0000259" key="10">
    <source>
        <dbReference type="PROSITE" id="PS51384"/>
    </source>
</evidence>
<dbReference type="AlphaFoldDB" id="A0A1M5PKC4"/>
<keyword evidence="8" id="KW-0411">Iron-sulfur</keyword>
<evidence type="ECO:0000256" key="1">
    <source>
        <dbReference type="ARBA" id="ARBA00001974"/>
    </source>
</evidence>
<evidence type="ECO:0000313" key="11">
    <source>
        <dbReference type="EMBL" id="SHH01969.1"/>
    </source>
</evidence>
<proteinExistence type="predicted"/>
<dbReference type="Gene3D" id="3.10.20.30">
    <property type="match status" value="1"/>
</dbReference>
<dbReference type="PROSITE" id="PS00197">
    <property type="entry name" value="2FE2S_FER_1"/>
    <property type="match status" value="1"/>
</dbReference>
<dbReference type="GO" id="GO:0051537">
    <property type="term" value="F:2 iron, 2 sulfur cluster binding"/>
    <property type="evidence" value="ECO:0007669"/>
    <property type="project" value="UniProtKB-KW"/>
</dbReference>
<dbReference type="PANTHER" id="PTHR47354:SF8">
    <property type="entry name" value="1,2-PHENYLACETYL-COA EPOXIDASE, SUBUNIT E"/>
    <property type="match status" value="1"/>
</dbReference>
<protein>
    <submittedName>
        <fullName evidence="11">Ring-1,2-phenylacetyl-CoA epoxidase subunit PaaE</fullName>
    </submittedName>
</protein>
<dbReference type="Gene3D" id="3.40.50.80">
    <property type="entry name" value="Nucleotide-binding domain of ferredoxin-NADP reductase (FNR) module"/>
    <property type="match status" value="1"/>
</dbReference>
<dbReference type="InterPro" id="IPR050415">
    <property type="entry name" value="MRET"/>
</dbReference>
<dbReference type="PRINTS" id="PR00371">
    <property type="entry name" value="FPNCR"/>
</dbReference>
<evidence type="ECO:0000259" key="9">
    <source>
        <dbReference type="PROSITE" id="PS51085"/>
    </source>
</evidence>
<evidence type="ECO:0000256" key="6">
    <source>
        <dbReference type="ARBA" id="ARBA00023002"/>
    </source>
</evidence>
<dbReference type="InterPro" id="IPR001709">
    <property type="entry name" value="Flavoprot_Pyr_Nucl_cyt_Rdtase"/>
</dbReference>
<evidence type="ECO:0000256" key="4">
    <source>
        <dbReference type="ARBA" id="ARBA00022723"/>
    </source>
</evidence>
<keyword evidence="6" id="KW-0560">Oxidoreductase</keyword>
<dbReference type="Gene3D" id="2.40.30.10">
    <property type="entry name" value="Translation factors"/>
    <property type="match status" value="1"/>
</dbReference>
<dbReference type="InterPro" id="IPR039261">
    <property type="entry name" value="FNR_nucleotide-bd"/>
</dbReference>